<proteinExistence type="predicted"/>
<protein>
    <submittedName>
        <fullName evidence="1">Uncharacterized protein</fullName>
    </submittedName>
</protein>
<dbReference type="Proteomes" id="UP000015464">
    <property type="component" value="Unassembled WGS sequence"/>
</dbReference>
<gene>
    <name evidence="1" type="ORF">SPOG_01848</name>
</gene>
<dbReference type="HOGENOM" id="CLU_3051687_0_0_1"/>
<dbReference type="EMBL" id="KE546989">
    <property type="protein sequence ID" value="EPY52527.1"/>
    <property type="molecule type" value="Genomic_DNA"/>
</dbReference>
<accession>S9X601</accession>
<dbReference type="GeneID" id="25036174"/>
<organism evidence="1 2">
    <name type="scientific">Schizosaccharomyces cryophilus (strain OY26 / ATCC MYA-4695 / CBS 11777 / NBRC 106824 / NRRL Y48691)</name>
    <name type="common">Fission yeast</name>
    <dbReference type="NCBI Taxonomy" id="653667"/>
    <lineage>
        <taxon>Eukaryota</taxon>
        <taxon>Fungi</taxon>
        <taxon>Dikarya</taxon>
        <taxon>Ascomycota</taxon>
        <taxon>Taphrinomycotina</taxon>
        <taxon>Schizosaccharomycetes</taxon>
        <taxon>Schizosaccharomycetales</taxon>
        <taxon>Schizosaccharomycetaceae</taxon>
        <taxon>Schizosaccharomyces</taxon>
    </lineage>
</organism>
<sequence>MLYVRWTGKVTCGDRNIVATDFGKLGQLIDFDSPDDEVITTKKMFTPSSSDRYA</sequence>
<name>S9X601_SCHCR</name>
<reference evidence="1 2" key="1">
    <citation type="journal article" date="2011" name="Science">
        <title>Comparative functional genomics of the fission yeasts.</title>
        <authorList>
            <person name="Rhind N."/>
            <person name="Chen Z."/>
            <person name="Yassour M."/>
            <person name="Thompson D.A."/>
            <person name="Haas B.J."/>
            <person name="Habib N."/>
            <person name="Wapinski I."/>
            <person name="Roy S."/>
            <person name="Lin M.F."/>
            <person name="Heiman D.I."/>
            <person name="Young S.K."/>
            <person name="Furuya K."/>
            <person name="Guo Y."/>
            <person name="Pidoux A."/>
            <person name="Chen H.M."/>
            <person name="Robbertse B."/>
            <person name="Goldberg J.M."/>
            <person name="Aoki K."/>
            <person name="Bayne E.H."/>
            <person name="Berlin A.M."/>
            <person name="Desjardins C.A."/>
            <person name="Dobbs E."/>
            <person name="Dukaj L."/>
            <person name="Fan L."/>
            <person name="FitzGerald M.G."/>
            <person name="French C."/>
            <person name="Gujja S."/>
            <person name="Hansen K."/>
            <person name="Keifenheim D."/>
            <person name="Levin J.Z."/>
            <person name="Mosher R.A."/>
            <person name="Mueller C.A."/>
            <person name="Pfiffner J."/>
            <person name="Priest M."/>
            <person name="Russ C."/>
            <person name="Smialowska A."/>
            <person name="Swoboda P."/>
            <person name="Sykes S.M."/>
            <person name="Vaughn M."/>
            <person name="Vengrova S."/>
            <person name="Yoder R."/>
            <person name="Zeng Q."/>
            <person name="Allshire R."/>
            <person name="Baulcombe D."/>
            <person name="Birren B.W."/>
            <person name="Brown W."/>
            <person name="Ekwall K."/>
            <person name="Kellis M."/>
            <person name="Leatherwood J."/>
            <person name="Levin H."/>
            <person name="Margalit H."/>
            <person name="Martienssen R."/>
            <person name="Nieduszynski C.A."/>
            <person name="Spatafora J.W."/>
            <person name="Friedman N."/>
            <person name="Dalgaard J.Z."/>
            <person name="Baumann P."/>
            <person name="Niki H."/>
            <person name="Regev A."/>
            <person name="Nusbaum C."/>
        </authorList>
    </citation>
    <scope>NUCLEOTIDE SEQUENCE [LARGE SCALE GENOMIC DNA]</scope>
    <source>
        <strain evidence="2">OY26 / ATCC MYA-4695 / CBS 11777 / NBRC 106824 / NRRL Y48691</strain>
    </source>
</reference>
<dbReference type="AlphaFoldDB" id="S9X601"/>
<evidence type="ECO:0000313" key="2">
    <source>
        <dbReference type="Proteomes" id="UP000015464"/>
    </source>
</evidence>
<evidence type="ECO:0000313" key="1">
    <source>
        <dbReference type="EMBL" id="EPY52527.1"/>
    </source>
</evidence>
<dbReference type="RefSeq" id="XP_013022406.1">
    <property type="nucleotide sequence ID" value="XM_013166952.1"/>
</dbReference>
<keyword evidence="2" id="KW-1185">Reference proteome</keyword>